<evidence type="ECO:0000313" key="2">
    <source>
        <dbReference type="Proteomes" id="UP000322699"/>
    </source>
</evidence>
<protein>
    <submittedName>
        <fullName evidence="1">Uncharacterized protein</fullName>
    </submittedName>
</protein>
<proteinExistence type="predicted"/>
<name>A0A5B1CRT8_9BACT</name>
<evidence type="ECO:0000313" key="1">
    <source>
        <dbReference type="EMBL" id="KAA1262599.1"/>
    </source>
</evidence>
<comment type="caution">
    <text evidence="1">The sequence shown here is derived from an EMBL/GenBank/DDBJ whole genome shotgun (WGS) entry which is preliminary data.</text>
</comment>
<accession>A0A5B1CRT8</accession>
<reference evidence="1 2" key="1">
    <citation type="submission" date="2019-08" db="EMBL/GenBank/DDBJ databases">
        <title>Deep-cultivation of Planctomycetes and their phenomic and genomic characterization uncovers novel biology.</title>
        <authorList>
            <person name="Wiegand S."/>
            <person name="Jogler M."/>
            <person name="Boedeker C."/>
            <person name="Pinto D."/>
            <person name="Vollmers J."/>
            <person name="Rivas-Marin E."/>
            <person name="Kohn T."/>
            <person name="Peeters S.H."/>
            <person name="Heuer A."/>
            <person name="Rast P."/>
            <person name="Oberbeckmann S."/>
            <person name="Bunk B."/>
            <person name="Jeske O."/>
            <person name="Meyerdierks A."/>
            <person name="Storesund J.E."/>
            <person name="Kallscheuer N."/>
            <person name="Luecker S."/>
            <person name="Lage O.M."/>
            <person name="Pohl T."/>
            <person name="Merkel B.J."/>
            <person name="Hornburger P."/>
            <person name="Mueller R.-W."/>
            <person name="Bruemmer F."/>
            <person name="Labrenz M."/>
            <person name="Spormann A.M."/>
            <person name="Op Den Camp H."/>
            <person name="Overmann J."/>
            <person name="Amann R."/>
            <person name="Jetten M.S.M."/>
            <person name="Mascher T."/>
            <person name="Medema M.H."/>
            <person name="Devos D.P."/>
            <person name="Kaster A.-K."/>
            <person name="Ovreas L."/>
            <person name="Rohde M."/>
            <person name="Galperin M.Y."/>
            <person name="Jogler C."/>
        </authorList>
    </citation>
    <scope>NUCLEOTIDE SEQUENCE [LARGE SCALE GENOMIC DNA]</scope>
    <source>
        <strain evidence="1 2">LF1</strain>
    </source>
</reference>
<dbReference type="Proteomes" id="UP000322699">
    <property type="component" value="Unassembled WGS sequence"/>
</dbReference>
<organism evidence="1 2">
    <name type="scientific">Rubripirellula obstinata</name>
    <dbReference type="NCBI Taxonomy" id="406547"/>
    <lineage>
        <taxon>Bacteria</taxon>
        <taxon>Pseudomonadati</taxon>
        <taxon>Planctomycetota</taxon>
        <taxon>Planctomycetia</taxon>
        <taxon>Pirellulales</taxon>
        <taxon>Pirellulaceae</taxon>
        <taxon>Rubripirellula</taxon>
    </lineage>
</organism>
<dbReference type="AlphaFoldDB" id="A0A5B1CRT8"/>
<sequence length="126" mass="13928">MISVALGKRETAAVRIVIEHFGDAAPGTKCSAVFLDKHRIAREKEFYAKLYSESGVHDLEILREMIAATSDSRNDHGCERSSRCRGLSHSIAESALREASELILVNCIALIPGRRVIAGQRESCRF</sequence>
<keyword evidence="2" id="KW-1185">Reference proteome</keyword>
<dbReference type="EMBL" id="VRLW01000001">
    <property type="protein sequence ID" value="KAA1262599.1"/>
    <property type="molecule type" value="Genomic_DNA"/>
</dbReference>
<gene>
    <name evidence="1" type="ORF">LF1_51660</name>
</gene>